<dbReference type="OrthoDB" id="10031249at2759"/>
<evidence type="ECO:0000313" key="1">
    <source>
        <dbReference type="EMBL" id="CAF1122969.1"/>
    </source>
</evidence>
<comment type="caution">
    <text evidence="1">The sequence shown here is derived from an EMBL/GenBank/DDBJ whole genome shotgun (WGS) entry which is preliminary data.</text>
</comment>
<gene>
    <name evidence="2" type="ORF">JYZ213_LOCUS27386</name>
    <name evidence="3" type="ORF">OKA104_LOCUS33504</name>
    <name evidence="4" type="ORF">OXD698_LOCUS33866</name>
    <name evidence="1" type="ORF">VCS650_LOCUS21295</name>
</gene>
<dbReference type="EMBL" id="CAJOAY010004281">
    <property type="protein sequence ID" value="CAF4063081.1"/>
    <property type="molecule type" value="Genomic_DNA"/>
</dbReference>
<dbReference type="EMBL" id="CAJOAZ010004750">
    <property type="protein sequence ID" value="CAF4073637.1"/>
    <property type="molecule type" value="Genomic_DNA"/>
</dbReference>
<reference evidence="1" key="1">
    <citation type="submission" date="2021-02" db="EMBL/GenBank/DDBJ databases">
        <authorList>
            <person name="Nowell W R."/>
        </authorList>
    </citation>
    <scope>NUCLEOTIDE SEQUENCE</scope>
</reference>
<evidence type="ECO:0000313" key="2">
    <source>
        <dbReference type="EMBL" id="CAF1209764.1"/>
    </source>
</evidence>
<dbReference type="Proteomes" id="UP000663845">
    <property type="component" value="Unassembled WGS sequence"/>
</dbReference>
<dbReference type="EMBL" id="CAJNOG010000380">
    <property type="protein sequence ID" value="CAF1209764.1"/>
    <property type="molecule type" value="Genomic_DNA"/>
</dbReference>
<evidence type="ECO:0000313" key="3">
    <source>
        <dbReference type="EMBL" id="CAF4063081.1"/>
    </source>
</evidence>
<proteinExistence type="predicted"/>
<sequence length="391" mass="44822">METSSIDSENNTGKEVSLIYDQDDKSECLDKLLIPPSDEEMIDACFSYEYTCLTDSSQAQPLINQTGAFLSNDKITRDICQPDTLFPLNNDRLHIIDSTNLESETAVQNVIHTAIEQFDEYQNDVSYWGSGIHQIQPIPTNSNQFRPTPSPNNFGQFYKLRGTPVVLPPSRFEYVANQIVQDRLAFQLIQVLQFVHDVHPYQKTQHDMDTLDEYARKYLAPYVMRLQGLKTSADKGKSIPLQIKIPLEYLSVMKQKEYSLNLKIAIVHEKKVNSKRYFYAFEDIQFLPGGTNKYTDAVNPIQFNLNSTSIKSDGILGLALRLINKSSQPMSEQFNSKLLHELDENVAMNLHPTPHDPRFFRILIVLVKDHHIIWDTLCLSDYVRPSKIIDA</sequence>
<dbReference type="EMBL" id="CAJNON010000227">
    <property type="protein sequence ID" value="CAF1122969.1"/>
    <property type="molecule type" value="Genomic_DNA"/>
</dbReference>
<dbReference type="Proteomes" id="UP000663881">
    <property type="component" value="Unassembled WGS sequence"/>
</dbReference>
<dbReference type="AlphaFoldDB" id="A0A814QNE8"/>
<dbReference type="Proteomes" id="UP000663891">
    <property type="component" value="Unassembled WGS sequence"/>
</dbReference>
<evidence type="ECO:0000313" key="4">
    <source>
        <dbReference type="EMBL" id="CAF4073637.1"/>
    </source>
</evidence>
<name>A0A814QNE8_9BILA</name>
<accession>A0A814QNE8</accession>
<evidence type="ECO:0000313" key="5">
    <source>
        <dbReference type="Proteomes" id="UP000663891"/>
    </source>
</evidence>
<protein>
    <submittedName>
        <fullName evidence="1">Uncharacterized protein</fullName>
    </submittedName>
</protein>
<organism evidence="1 5">
    <name type="scientific">Adineta steineri</name>
    <dbReference type="NCBI Taxonomy" id="433720"/>
    <lineage>
        <taxon>Eukaryota</taxon>
        <taxon>Metazoa</taxon>
        <taxon>Spiralia</taxon>
        <taxon>Gnathifera</taxon>
        <taxon>Rotifera</taxon>
        <taxon>Eurotatoria</taxon>
        <taxon>Bdelloidea</taxon>
        <taxon>Adinetida</taxon>
        <taxon>Adinetidae</taxon>
        <taxon>Adineta</taxon>
    </lineage>
</organism>
<dbReference type="Proteomes" id="UP000663844">
    <property type="component" value="Unassembled WGS sequence"/>
</dbReference>